<keyword evidence="6" id="KW-0813">Transport</keyword>
<evidence type="ECO:0000256" key="2">
    <source>
        <dbReference type="ARBA" id="ARBA00022475"/>
    </source>
</evidence>
<organism evidence="11 12">
    <name type="scientific">Aliidiomarina halalkaliphila</name>
    <dbReference type="NCBI Taxonomy" id="2593535"/>
    <lineage>
        <taxon>Bacteria</taxon>
        <taxon>Pseudomonadati</taxon>
        <taxon>Pseudomonadota</taxon>
        <taxon>Gammaproteobacteria</taxon>
        <taxon>Alteromonadales</taxon>
        <taxon>Idiomarinaceae</taxon>
        <taxon>Aliidiomarina</taxon>
    </lineage>
</organism>
<gene>
    <name evidence="11" type="ORF">FM042_04630</name>
</gene>
<evidence type="ECO:0000256" key="1">
    <source>
        <dbReference type="ARBA" id="ARBA00004651"/>
    </source>
</evidence>
<feature type="transmembrane region" description="Helical" evidence="8">
    <location>
        <begin position="403"/>
        <end position="423"/>
    </location>
</feature>
<keyword evidence="9" id="KW-0732">Signal</keyword>
<keyword evidence="2" id="KW-1003">Cell membrane</keyword>
<dbReference type="OrthoDB" id="4045at2"/>
<protein>
    <submittedName>
        <fullName evidence="11">MotA/TolQ/ExbB proton channel family protein</fullName>
    </submittedName>
</protein>
<dbReference type="GO" id="GO:0005886">
    <property type="term" value="C:plasma membrane"/>
    <property type="evidence" value="ECO:0007669"/>
    <property type="project" value="UniProtKB-SubCell"/>
</dbReference>
<feature type="transmembrane region" description="Helical" evidence="8">
    <location>
        <begin position="277"/>
        <end position="302"/>
    </location>
</feature>
<accession>A0A552X546</accession>
<dbReference type="Proteomes" id="UP000320359">
    <property type="component" value="Unassembled WGS sequence"/>
</dbReference>
<keyword evidence="12" id="KW-1185">Reference proteome</keyword>
<evidence type="ECO:0000313" key="11">
    <source>
        <dbReference type="EMBL" id="TRW50125.1"/>
    </source>
</evidence>
<dbReference type="RefSeq" id="WP_143234782.1">
    <property type="nucleotide sequence ID" value="NZ_VJWL01000001.1"/>
</dbReference>
<feature type="transmembrane region" description="Helical" evidence="8">
    <location>
        <begin position="364"/>
        <end position="383"/>
    </location>
</feature>
<dbReference type="GO" id="GO:0017038">
    <property type="term" value="P:protein import"/>
    <property type="evidence" value="ECO:0007669"/>
    <property type="project" value="TreeGrafter"/>
</dbReference>
<keyword evidence="7" id="KW-0175">Coiled coil</keyword>
<dbReference type="AlphaFoldDB" id="A0A552X546"/>
<evidence type="ECO:0000256" key="3">
    <source>
        <dbReference type="ARBA" id="ARBA00022692"/>
    </source>
</evidence>
<evidence type="ECO:0000256" key="7">
    <source>
        <dbReference type="SAM" id="Coils"/>
    </source>
</evidence>
<keyword evidence="5 8" id="KW-0472">Membrane</keyword>
<dbReference type="InterPro" id="IPR050790">
    <property type="entry name" value="ExbB/TolQ_transport"/>
</dbReference>
<dbReference type="InterPro" id="IPR017270">
    <property type="entry name" value="MotA/TolQ/ExbB-rel"/>
</dbReference>
<evidence type="ECO:0000256" key="9">
    <source>
        <dbReference type="SAM" id="SignalP"/>
    </source>
</evidence>
<comment type="similarity">
    <text evidence="6">Belongs to the exbB/tolQ family.</text>
</comment>
<evidence type="ECO:0000256" key="6">
    <source>
        <dbReference type="RuleBase" id="RU004057"/>
    </source>
</evidence>
<keyword evidence="6" id="KW-0653">Protein transport</keyword>
<feature type="chain" id="PRO_5022241188" evidence="9">
    <location>
        <begin position="28"/>
        <end position="455"/>
    </location>
</feature>
<feature type="signal peptide" evidence="9">
    <location>
        <begin position="1"/>
        <end position="27"/>
    </location>
</feature>
<reference evidence="11 12" key="1">
    <citation type="submission" date="2019-07" db="EMBL/GenBank/DDBJ databases">
        <authorList>
            <person name="Yang M."/>
            <person name="Zhao D."/>
            <person name="Xiang H."/>
        </authorList>
    </citation>
    <scope>NUCLEOTIDE SEQUENCE [LARGE SCALE GENOMIC DNA]</scope>
    <source>
        <strain evidence="11 12">IM1326</strain>
    </source>
</reference>
<dbReference type="InterPro" id="IPR002898">
    <property type="entry name" value="MotA_ExbB_proton_chnl"/>
</dbReference>
<evidence type="ECO:0000256" key="8">
    <source>
        <dbReference type="SAM" id="Phobius"/>
    </source>
</evidence>
<feature type="domain" description="MotA/TolQ/ExbB proton channel" evidence="10">
    <location>
        <begin position="320"/>
        <end position="438"/>
    </location>
</feature>
<dbReference type="PANTHER" id="PTHR30625:SF11">
    <property type="entry name" value="MOTA_TOLQ_EXBB PROTON CHANNEL DOMAIN-CONTAINING PROTEIN"/>
    <property type="match status" value="1"/>
</dbReference>
<keyword evidence="4 8" id="KW-1133">Transmembrane helix</keyword>
<evidence type="ECO:0000259" key="10">
    <source>
        <dbReference type="Pfam" id="PF01618"/>
    </source>
</evidence>
<keyword evidence="3 8" id="KW-0812">Transmembrane</keyword>
<comment type="subcellular location">
    <subcellularLocation>
        <location evidence="1">Cell membrane</location>
        <topology evidence="1">Multi-pass membrane protein</topology>
    </subcellularLocation>
    <subcellularLocation>
        <location evidence="6">Membrane</location>
        <topology evidence="6">Multi-pass membrane protein</topology>
    </subcellularLocation>
</comment>
<name>A0A552X546_9GAMM</name>
<evidence type="ECO:0000256" key="5">
    <source>
        <dbReference type="ARBA" id="ARBA00023136"/>
    </source>
</evidence>
<dbReference type="PANTHER" id="PTHR30625">
    <property type="entry name" value="PROTEIN TOLQ"/>
    <property type="match status" value="1"/>
</dbReference>
<evidence type="ECO:0000313" key="12">
    <source>
        <dbReference type="Proteomes" id="UP000320359"/>
    </source>
</evidence>
<dbReference type="EMBL" id="VJWL01000001">
    <property type="protein sequence ID" value="TRW50125.1"/>
    <property type="molecule type" value="Genomic_DNA"/>
</dbReference>
<feature type="coiled-coil region" evidence="7">
    <location>
        <begin position="30"/>
        <end position="96"/>
    </location>
</feature>
<evidence type="ECO:0000256" key="4">
    <source>
        <dbReference type="ARBA" id="ARBA00022989"/>
    </source>
</evidence>
<dbReference type="Pfam" id="PF01618">
    <property type="entry name" value="MotA_ExbB"/>
    <property type="match status" value="1"/>
</dbReference>
<dbReference type="PIRSF" id="PIRSF037714">
    <property type="entry name" value="TolR"/>
    <property type="match status" value="1"/>
</dbReference>
<proteinExistence type="inferred from homology"/>
<sequence length="455" mass="49424">MKQVVKNIIVAAAGLTLAATAAFSVSAQEAKSLDELLQQVQQQRAAAQRIDQERERRFMDDRADKQALLRQAQQDLRGEEQRSQRLQEQYAQNEIDIGNKETELDNMVGTLGEIFGVIRGAASDTIGRISTSIVSAQFPDRHLVLESLAQARELPSIDELEELWLALLTEMTESGKVARYQGEVTLLDGGSEVRDIVRIGAFNLISDGEYLLYNDTTQQVQPLGRQPAGYVLRAARNFESTTDGYAGVFVDPSRGQILSLLTQKATLSERYHQGQTVGYAITVVLILGFIIAIYKLVTLTAVGASIRRQLKNTDAPSDSNPLGRILKVYHENPNTDAENLELKLDEAILRETPRIEAGVNIIKILAAIAPLMGLLGTVVGMIGTFQSITLFGTGDPRIMAGDISMALVTTAMGLIAALPLIVIHSIVASKSKSILHVLDEQAAGIVASHAEKKGA</sequence>
<comment type="caution">
    <text evidence="11">The sequence shown here is derived from an EMBL/GenBank/DDBJ whole genome shotgun (WGS) entry which is preliminary data.</text>
</comment>